<evidence type="ECO:0000256" key="8">
    <source>
        <dbReference type="ARBA" id="ARBA00057680"/>
    </source>
</evidence>
<feature type="region of interest" description="Disordered" evidence="13">
    <location>
        <begin position="1940"/>
        <end position="1978"/>
    </location>
</feature>
<dbReference type="SMART" id="SM00233">
    <property type="entry name" value="PH"/>
    <property type="match status" value="2"/>
</dbReference>
<comment type="function">
    <text evidence="8">Targets myosin phosphatase to the actin cytoskeleton. Required for the regulation of the actin cytoskeleton by RhoA and ROCK1. Depletion leads to an increased number of stress fibers in smooth muscle cells through stabilization of actin fibers by phosphorylated myosin. Overexpression of MRIP as well as its F-actin-binding region leads to disassembly of stress fibers in neuronal cells.</text>
</comment>
<feature type="region of interest" description="Disordered" evidence="13">
    <location>
        <begin position="500"/>
        <end position="547"/>
    </location>
</feature>
<evidence type="ECO:0000256" key="5">
    <source>
        <dbReference type="ARBA" id="ARBA00023054"/>
    </source>
</evidence>
<dbReference type="Pfam" id="PF00169">
    <property type="entry name" value="PH"/>
    <property type="match status" value="2"/>
</dbReference>
<feature type="domain" description="PH" evidence="14">
    <location>
        <begin position="42"/>
        <end position="149"/>
    </location>
</feature>
<evidence type="ECO:0000259" key="14">
    <source>
        <dbReference type="PROSITE" id="PS50003"/>
    </source>
</evidence>
<feature type="compositionally biased region" description="Low complexity" evidence="13">
    <location>
        <begin position="567"/>
        <end position="579"/>
    </location>
</feature>
<accession>A0A8C0VKY6</accession>
<feature type="region of interest" description="Disordered" evidence="13">
    <location>
        <begin position="310"/>
        <end position="333"/>
    </location>
</feature>
<feature type="compositionally biased region" description="Polar residues" evidence="13">
    <location>
        <begin position="1418"/>
        <end position="1429"/>
    </location>
</feature>
<keyword evidence="7" id="KW-0206">Cytoskeleton</keyword>
<keyword evidence="3" id="KW-0597">Phosphoprotein</keyword>
<dbReference type="InterPro" id="IPR001849">
    <property type="entry name" value="PH_domain"/>
</dbReference>
<evidence type="ECO:0000256" key="4">
    <source>
        <dbReference type="ARBA" id="ARBA00022737"/>
    </source>
</evidence>
<dbReference type="Proteomes" id="UP000694410">
    <property type="component" value="Unplaced"/>
</dbReference>
<reference evidence="15" key="1">
    <citation type="submission" date="2025-08" db="UniProtKB">
        <authorList>
            <consortium name="Ensembl"/>
        </authorList>
    </citation>
    <scope>IDENTIFICATION</scope>
</reference>
<feature type="compositionally biased region" description="Basic and acidic residues" evidence="13">
    <location>
        <begin position="531"/>
        <end position="547"/>
    </location>
</feature>
<sequence length="2256" mass="256703">MAAKDNPCRKFQANIFNKSKCQNCFKPRESHLLNDEDLNQAKPIYGGWLLLAPEGTDFDNPVHRSRKWQRRFFILYEHGLLRYALDEMPTTLPQGTINMNQCTDVVDGESRTGQKFSLCILTPEKEHFIRAENKEIISGWLEMLIVYPRTNKQNQKKKRKVEPPTPQEPGPAKMAVTSSNIPSAEKIPATKSTLWQEEMRGKDQADGGSGIGPAQTPMQGQAGAASSMKDPVLDSKEEESSMNGDRIDCGRKTRVESGYFSLEKTKQDSKLEEQQLPPPPSPPSPSTPNNRRSQVIEKFEALDIENAEHMETNASGGAALSSETRQGRSEKRVFPRKRDFTCEGAAVGSILDVSASPLSPHRRAKSLDRRSTESSMTPDLLNFKKGWLTKQYEDGQWKKHWFVLTDQSLRYYRDSVAEEAADLDGEIDLSTCYDVTEYPVQRNYGFQIHTKEGEFTLSAMTSGIRRNWIQTIMKHVRPTTAPDVTRKNFSLKLSVLKPSSLPEEKSKTSSSFETGPKPSEKPDVEQAELDTEQKRSRARERRREGRSKTFDWAEFRPIQQALVQERANAADSSSSGSAAFPRDTGAADADPGELERERARRREERRKRFEMIDAVDGAGSEEALRMEVDRILPVPADIKPQNVHVEIEQRWHQVETTPLREEKQIPITPLHLAHTEEREEGLTKQHLTTLLEKELEQKQKEALELLEQNRHLQDQLKVALGREQSAREGYVLQTEVAASPSGAWQRLHKVNQDLQSELEAQCQRQEVINQQIQSLKRSYAEAKDVIRHHEAEIQSLQARLSNAAAELAIKEQTLAKLKSDLRSEKEKAKEQLEEWQHGEAALSSQLKASEQKLKSAEALLLEKTQELRDLEMQQALQRDHQKEVQRLQDRIADLSGQLNASEQARVLMEEKLQKNYEALLESCEREKQVLIRSLKEVEDKANEYENQLQNSEQQMEILQKEKLSAKFEGSELVHQLEEQLAMKEASIQKLAEHIKELERERDQIKCRFQELMNQVAESDNEVAKLQAKLKMEETNYHNLEQSFEEVSDQFRGVQEVLKEKEEELRHVKEMHLRIVEKKDQDLSEALVKMVALDSSLEETKVKLKAKEEALKKLASVGTGPCAEEAEDLGPSLEGDESHPSQLGQALQTQDVLPALNYALKEEEEEEALETSQRQVEEFGSPSKVVELQDQELIQKALSKPDVGIMGAKRQRIRFSSIQCQKYIHPDGSEKNWTSSTSSDTSQDRSLSEESMSSEPALGYPSSGTSDSETYLSIIHSLETKLYITEEKLKDVTMKLESQHGHNQETLIALHHQWASTESQLREQLQTSLSQVNALISQLESERQEKLKLIESHVSELGGFQMKNNQALTCLEKCREQLRSLPKSDKEKEGDLFLVTLSSMETTLSNAIQALSGAPVPSEYQQSESLTTESPAPEGGDLGEEEHIPKEQQADVFDTGQLRWLSERVAFEASLINQIAESLKNASSEIAQLLREIQGTTEVVLLEPASVSHTANDLASVLSKKLLLEGEFWSQVEELRAHLSTREGEAEGKTETNSGFSPCFLSAVADATLIKAELGFVAEKMRESFHQRLKTIEEELHNTKTALQQHKCMLEEIIKAYRTPELDRVMHQISEALEIQKDASERTQISWDGSRLQMVPCQELAKVEETGSTPDCSSEALVSIQEDLAQQLKDKSNVLKEISVALLSLPPEEAMRDCQKLLKISQSLSYHSCMGDLERYSSLLVHDAIVQAQVCYAACKVRLEHEREMKSYKESLQSMDVLCQERVKTVSLLRDEYEELLRKQQGEYSEVIAVLERENADLKAKVSQLDNQRRLLEEEGHEHSKSLSELQGRYEEEIRNVIEQLNRTEDALKAERMDGLNQLDAVVRDKQNMERCHLEQMQTLEEKFQAKIKELQVIHGEELQALQEHYSQNLQRLQETLDEYQRQHPEASPAVTRGAGDTWAAGEAGGTGQDPGSDPDSMHGLRERIQELEAQMNVMRDELENKHLEANASTLREKYQKDFENLKATCERGFAAMEETHQKKIEDLQRQHQRELEKLREEKDRLLAEETAATISAIEAMKNAHREELERELEKSQRSQISSVNADIEALRRQYLEELQSVQRELEVLSEQYSQKCLENAHLAQALEAERQALRQCQRENQELNAHNQELNNRLAAEITRLRTLLTGEGGGEAAGSPLTQGKDAYELEVLLRVKESEIQYLKQEISSLKDELQTALRSLKEGLTVQERLKLFESRDLKKD</sequence>
<evidence type="ECO:0000256" key="13">
    <source>
        <dbReference type="SAM" id="MobiDB-lite"/>
    </source>
</evidence>
<dbReference type="InterPro" id="IPR011993">
    <property type="entry name" value="PH-like_dom_sf"/>
</dbReference>
<feature type="compositionally biased region" description="Basic and acidic residues" evidence="13">
    <location>
        <begin position="263"/>
        <end position="273"/>
    </location>
</feature>
<evidence type="ECO:0000256" key="10">
    <source>
        <dbReference type="ARBA" id="ARBA00075669"/>
    </source>
</evidence>
<evidence type="ECO:0000256" key="6">
    <source>
        <dbReference type="ARBA" id="ARBA00023203"/>
    </source>
</evidence>
<dbReference type="SUPFAM" id="SSF50729">
    <property type="entry name" value="PH domain-like"/>
    <property type="match status" value="2"/>
</dbReference>
<dbReference type="PANTHER" id="PTHR17271">
    <property type="entry name" value="PLECKSTRIN HOMOLOGY PH DOMAIN-CONTAINING PROTEIN"/>
    <property type="match status" value="1"/>
</dbReference>
<keyword evidence="6" id="KW-0009">Actin-binding</keyword>
<feature type="compositionally biased region" description="Pro residues" evidence="13">
    <location>
        <begin position="276"/>
        <end position="286"/>
    </location>
</feature>
<dbReference type="Gene3D" id="2.30.29.30">
    <property type="entry name" value="Pleckstrin-homology domain (PH domain)/Phosphotyrosine-binding domain (PTB)"/>
    <property type="match status" value="2"/>
</dbReference>
<dbReference type="Ensembl" id="ENSCCET00000038126.1">
    <property type="protein sequence ID" value="ENSCCEP00000025583.1"/>
    <property type="gene ID" value="ENSCCEG00000022563.1"/>
</dbReference>
<dbReference type="PROSITE" id="PS50003">
    <property type="entry name" value="PH_DOMAIN"/>
    <property type="match status" value="2"/>
</dbReference>
<keyword evidence="16" id="KW-1185">Reference proteome</keyword>
<reference evidence="15" key="2">
    <citation type="submission" date="2025-09" db="UniProtKB">
        <authorList>
            <consortium name="Ensembl"/>
        </authorList>
    </citation>
    <scope>IDENTIFICATION</scope>
</reference>
<feature type="coiled-coil region" evidence="12">
    <location>
        <begin position="772"/>
        <end position="1070"/>
    </location>
</feature>
<feature type="region of interest" description="Disordered" evidence="13">
    <location>
        <begin position="152"/>
        <end position="291"/>
    </location>
</feature>
<dbReference type="CDD" id="cd13275">
    <property type="entry name" value="PH_M-RIP"/>
    <property type="match status" value="1"/>
</dbReference>
<dbReference type="InterPro" id="IPR039597">
    <property type="entry name" value="M-RIP_PH"/>
</dbReference>
<feature type="region of interest" description="Disordered" evidence="13">
    <location>
        <begin position="1413"/>
        <end position="1448"/>
    </location>
</feature>
<feature type="region of interest" description="Disordered" evidence="13">
    <location>
        <begin position="1225"/>
        <end position="1266"/>
    </location>
</feature>
<dbReference type="InterPro" id="IPR052223">
    <property type="entry name" value="Actin_Cytoskeleton_Reg"/>
</dbReference>
<evidence type="ECO:0000256" key="7">
    <source>
        <dbReference type="ARBA" id="ARBA00023212"/>
    </source>
</evidence>
<feature type="region of interest" description="Disordered" evidence="13">
    <location>
        <begin position="1115"/>
        <end position="1142"/>
    </location>
</feature>
<organism evidence="15 16">
    <name type="scientific">Cyanistes caeruleus</name>
    <name type="common">Eurasian blue tit</name>
    <name type="synonym">Parus caeruleus</name>
    <dbReference type="NCBI Taxonomy" id="156563"/>
    <lineage>
        <taxon>Eukaryota</taxon>
        <taxon>Metazoa</taxon>
        <taxon>Chordata</taxon>
        <taxon>Craniata</taxon>
        <taxon>Vertebrata</taxon>
        <taxon>Euteleostomi</taxon>
        <taxon>Archelosauria</taxon>
        <taxon>Archosauria</taxon>
        <taxon>Dinosauria</taxon>
        <taxon>Saurischia</taxon>
        <taxon>Theropoda</taxon>
        <taxon>Coelurosauria</taxon>
        <taxon>Aves</taxon>
        <taxon>Neognathae</taxon>
        <taxon>Neoaves</taxon>
        <taxon>Telluraves</taxon>
        <taxon>Australaves</taxon>
        <taxon>Passeriformes</taxon>
        <taxon>Paridae</taxon>
        <taxon>Cyanistes</taxon>
    </lineage>
</organism>
<name>A0A8C0VKY6_CYACU</name>
<keyword evidence="5 12" id="KW-0175">Coiled coil</keyword>
<keyword evidence="4" id="KW-0677">Repeat</keyword>
<evidence type="ECO:0000256" key="2">
    <source>
        <dbReference type="ARBA" id="ARBA00022490"/>
    </source>
</evidence>
<evidence type="ECO:0000313" key="15">
    <source>
        <dbReference type="Ensembl" id="ENSCCEP00000025583.1"/>
    </source>
</evidence>
<dbReference type="GO" id="GO:0015629">
    <property type="term" value="C:actin cytoskeleton"/>
    <property type="evidence" value="ECO:0007669"/>
    <property type="project" value="UniProtKB-ARBA"/>
</dbReference>
<dbReference type="PANTHER" id="PTHR17271:SF9">
    <property type="entry name" value="MYOSIN PHOSPHATASE RHO-INTERACTING PROTEIN"/>
    <property type="match status" value="1"/>
</dbReference>
<dbReference type="FunFam" id="2.30.29.30:FF:000133">
    <property type="entry name" value="myosin phosphatase Rho-interacting protein isoform X1"/>
    <property type="match status" value="1"/>
</dbReference>
<evidence type="ECO:0000256" key="12">
    <source>
        <dbReference type="SAM" id="Coils"/>
    </source>
</evidence>
<feature type="compositionally biased region" description="Basic and acidic residues" evidence="13">
    <location>
        <begin position="231"/>
        <end position="255"/>
    </location>
</feature>
<dbReference type="FunFam" id="2.30.29.30:FF:000190">
    <property type="entry name" value="myosin phosphatase Rho-interacting protein isoform X2"/>
    <property type="match status" value="1"/>
</dbReference>
<evidence type="ECO:0000313" key="16">
    <source>
        <dbReference type="Proteomes" id="UP000694410"/>
    </source>
</evidence>
<feature type="coiled-coil region" evidence="12">
    <location>
        <begin position="688"/>
        <end position="715"/>
    </location>
</feature>
<protein>
    <recommendedName>
        <fullName evidence="9">Myosin phosphatase Rho-interacting protein</fullName>
    </recommendedName>
    <alternativeName>
        <fullName evidence="11">Rho-interacting protein 3</fullName>
    </alternativeName>
    <alternativeName>
        <fullName evidence="10">p116Rip</fullName>
    </alternativeName>
</protein>
<evidence type="ECO:0000256" key="11">
    <source>
        <dbReference type="ARBA" id="ARBA00083205"/>
    </source>
</evidence>
<feature type="coiled-coil region" evidence="12">
    <location>
        <begin position="2207"/>
        <end position="2234"/>
    </location>
</feature>
<evidence type="ECO:0000256" key="1">
    <source>
        <dbReference type="ARBA" id="ARBA00004245"/>
    </source>
</evidence>
<gene>
    <name evidence="15" type="primary">MPRIP</name>
</gene>
<dbReference type="CDD" id="cd01236">
    <property type="entry name" value="PH_RIP"/>
    <property type="match status" value="1"/>
</dbReference>
<evidence type="ECO:0000256" key="9">
    <source>
        <dbReference type="ARBA" id="ARBA00071940"/>
    </source>
</evidence>
<comment type="subcellular location">
    <subcellularLocation>
        <location evidence="1">Cytoplasm</location>
        <location evidence="1">Cytoskeleton</location>
    </subcellularLocation>
</comment>
<evidence type="ECO:0000256" key="3">
    <source>
        <dbReference type="ARBA" id="ARBA00022553"/>
    </source>
</evidence>
<dbReference type="GO" id="GO:0051015">
    <property type="term" value="F:actin filament binding"/>
    <property type="evidence" value="ECO:0007669"/>
    <property type="project" value="TreeGrafter"/>
</dbReference>
<proteinExistence type="predicted"/>
<keyword evidence="2" id="KW-0963">Cytoplasm</keyword>
<feature type="region of interest" description="Disordered" evidence="13">
    <location>
        <begin position="565"/>
        <end position="601"/>
    </location>
</feature>
<feature type="coiled-coil region" evidence="12">
    <location>
        <begin position="1471"/>
        <end position="1498"/>
    </location>
</feature>
<feature type="domain" description="PH" evidence="14">
    <location>
        <begin position="381"/>
        <end position="477"/>
    </location>
</feature>